<dbReference type="EMBL" id="CH445336">
    <property type="protein sequence ID" value="EAT84484.2"/>
    <property type="molecule type" value="Genomic_DNA"/>
</dbReference>
<dbReference type="InParanoid" id="Q0UJ56"/>
<evidence type="ECO:0000313" key="3">
    <source>
        <dbReference type="Proteomes" id="UP000001055"/>
    </source>
</evidence>
<sequence>MSDTADVSGHPTAVHAMHDGASTAKNAWSLGTPTAPHGAVGAALVGGCAVGLGGDGDDIGRNDNEGAQELHVEGAEVTDFGLKE</sequence>
<dbReference type="RefSeq" id="XP_001798530.1">
    <property type="nucleotide sequence ID" value="XM_001798478.1"/>
</dbReference>
<dbReference type="GeneID" id="5975428"/>
<reference evidence="3" key="1">
    <citation type="journal article" date="2007" name="Plant Cell">
        <title>Dothideomycete-plant interactions illuminated by genome sequencing and EST analysis of the wheat pathogen Stagonospora nodorum.</title>
        <authorList>
            <person name="Hane J.K."/>
            <person name="Lowe R.G."/>
            <person name="Solomon P.S."/>
            <person name="Tan K.C."/>
            <person name="Schoch C.L."/>
            <person name="Spatafora J.W."/>
            <person name="Crous P.W."/>
            <person name="Kodira C."/>
            <person name="Birren B.W."/>
            <person name="Galagan J.E."/>
            <person name="Torriani S.F."/>
            <person name="McDonald B.A."/>
            <person name="Oliver R.P."/>
        </authorList>
    </citation>
    <scope>NUCLEOTIDE SEQUENCE [LARGE SCALE GENOMIC DNA]</scope>
    <source>
        <strain evidence="3">SN15 / ATCC MYA-4574 / FGSC 10173</strain>
    </source>
</reference>
<evidence type="ECO:0000313" key="2">
    <source>
        <dbReference type="EMBL" id="EAT84484.2"/>
    </source>
</evidence>
<gene>
    <name evidence="2" type="ORF">SNOG_08208</name>
</gene>
<dbReference type="Proteomes" id="UP000001055">
    <property type="component" value="Unassembled WGS sequence"/>
</dbReference>
<dbReference type="AlphaFoldDB" id="Q0UJ56"/>
<accession>Q0UJ56</accession>
<protein>
    <submittedName>
        <fullName evidence="2">Uncharacterized protein</fullName>
    </submittedName>
</protein>
<dbReference type="HOGENOM" id="CLU_2528219_0_0_1"/>
<proteinExistence type="predicted"/>
<organism evidence="2 3">
    <name type="scientific">Phaeosphaeria nodorum (strain SN15 / ATCC MYA-4574 / FGSC 10173)</name>
    <name type="common">Glume blotch fungus</name>
    <name type="synonym">Parastagonospora nodorum</name>
    <dbReference type="NCBI Taxonomy" id="321614"/>
    <lineage>
        <taxon>Eukaryota</taxon>
        <taxon>Fungi</taxon>
        <taxon>Dikarya</taxon>
        <taxon>Ascomycota</taxon>
        <taxon>Pezizomycotina</taxon>
        <taxon>Dothideomycetes</taxon>
        <taxon>Pleosporomycetidae</taxon>
        <taxon>Pleosporales</taxon>
        <taxon>Pleosporineae</taxon>
        <taxon>Phaeosphaeriaceae</taxon>
        <taxon>Parastagonospora</taxon>
    </lineage>
</organism>
<dbReference type="KEGG" id="pno:SNOG_08208"/>
<feature type="region of interest" description="Disordered" evidence="1">
    <location>
        <begin position="1"/>
        <end position="20"/>
    </location>
</feature>
<name>Q0UJ56_PHANO</name>
<evidence type="ECO:0000256" key="1">
    <source>
        <dbReference type="SAM" id="MobiDB-lite"/>
    </source>
</evidence>